<evidence type="ECO:0000256" key="7">
    <source>
        <dbReference type="ARBA" id="ARBA00023102"/>
    </source>
</evidence>
<gene>
    <name evidence="9" type="primary">hisZ</name>
    <name evidence="12" type="ORF">SAMN05216243_0373</name>
</gene>
<comment type="subcellular location">
    <subcellularLocation>
        <location evidence="1 9">Cytoplasm</location>
    </subcellularLocation>
</comment>
<evidence type="ECO:0000256" key="4">
    <source>
        <dbReference type="ARBA" id="ARBA00020397"/>
    </source>
</evidence>
<name>A0A1G8VWF4_9BACI</name>
<dbReference type="SUPFAM" id="SSF55681">
    <property type="entry name" value="Class II aaRS and biotin synthetases"/>
    <property type="match status" value="1"/>
</dbReference>
<dbReference type="Pfam" id="PF13393">
    <property type="entry name" value="tRNA-synt_His"/>
    <property type="match status" value="1"/>
</dbReference>
<evidence type="ECO:0000256" key="10">
    <source>
        <dbReference type="PIRSR" id="PIRSR001549-1"/>
    </source>
</evidence>
<dbReference type="OrthoDB" id="9800814at2"/>
<comment type="miscellaneous">
    <text evidence="9">This function is generally fulfilled by the C-terminal part of HisG, which is missing in some bacteria such as this one.</text>
</comment>
<evidence type="ECO:0000256" key="3">
    <source>
        <dbReference type="ARBA" id="ARBA00005539"/>
    </source>
</evidence>
<evidence type="ECO:0000256" key="2">
    <source>
        <dbReference type="ARBA" id="ARBA00004667"/>
    </source>
</evidence>
<dbReference type="HAMAP" id="MF_00125">
    <property type="entry name" value="HisZ"/>
    <property type="match status" value="1"/>
</dbReference>
<feature type="domain" description="Class II Histidinyl-tRNA synthetase (HisRS)-like catalytic core" evidence="11">
    <location>
        <begin position="27"/>
        <end position="306"/>
    </location>
</feature>
<organism evidence="12 13">
    <name type="scientific">Sediminibacillus albus</name>
    <dbReference type="NCBI Taxonomy" id="407036"/>
    <lineage>
        <taxon>Bacteria</taxon>
        <taxon>Bacillati</taxon>
        <taxon>Bacillota</taxon>
        <taxon>Bacilli</taxon>
        <taxon>Bacillales</taxon>
        <taxon>Bacillaceae</taxon>
        <taxon>Sediminibacillus</taxon>
    </lineage>
</organism>
<dbReference type="GO" id="GO:0000105">
    <property type="term" value="P:L-histidine biosynthetic process"/>
    <property type="evidence" value="ECO:0007669"/>
    <property type="project" value="UniProtKB-UniRule"/>
</dbReference>
<evidence type="ECO:0000256" key="9">
    <source>
        <dbReference type="HAMAP-Rule" id="MF_00125"/>
    </source>
</evidence>
<dbReference type="STRING" id="407036.SAMN05216243_0373"/>
<evidence type="ECO:0000256" key="1">
    <source>
        <dbReference type="ARBA" id="ARBA00004496"/>
    </source>
</evidence>
<comment type="pathway">
    <text evidence="2 9">Amino-acid biosynthesis; L-histidine biosynthesis; L-histidine from 5-phospho-alpha-D-ribose 1-diphosphate: step 1/9.</text>
</comment>
<feature type="binding site" evidence="10">
    <location>
        <position position="103"/>
    </location>
    <ligand>
        <name>L-histidine</name>
        <dbReference type="ChEBI" id="CHEBI:57595"/>
    </ligand>
</feature>
<dbReference type="AlphaFoldDB" id="A0A1G8VWF4"/>
<evidence type="ECO:0000313" key="12">
    <source>
        <dbReference type="EMBL" id="SDJ69815.1"/>
    </source>
</evidence>
<reference evidence="12 13" key="1">
    <citation type="submission" date="2016-10" db="EMBL/GenBank/DDBJ databases">
        <authorList>
            <person name="de Groot N.N."/>
        </authorList>
    </citation>
    <scope>NUCLEOTIDE SEQUENCE [LARGE SCALE GENOMIC DNA]</scope>
    <source>
        <strain evidence="12 13">CGMCC 1.6502</strain>
    </source>
</reference>
<feature type="binding site" evidence="10">
    <location>
        <position position="113"/>
    </location>
    <ligand>
        <name>L-histidine</name>
        <dbReference type="ChEBI" id="CHEBI:57595"/>
    </ligand>
</feature>
<dbReference type="PANTHER" id="PTHR43707">
    <property type="entry name" value="HISTIDYL-TRNA SYNTHETASE"/>
    <property type="match status" value="1"/>
</dbReference>
<keyword evidence="7 9" id="KW-0368">Histidine biosynthesis</keyword>
<sequence length="376" mass="42804">MFLPAGSQDETGQQINNRFHAYEIFGTVTKRRNFEAISTPVVEYAETFTNQYAGMALQSMLKWFNREGEIEVLRPDWTTAVARALVNQPPSQLKWCYQGSVYRSDKDGMESRQAGIEIVHTPVFLGESECLLTAVNFLRELSISEYVIELGHTGIFEELTAPLHLSPAQLEKLRQAMHDKRKDEVLHLASESGSERAAEELTNLVDAFGSLEVIEVYEKHWKSNHRLVEIIQHLKKLAQLLSDCGVDEILVDLGRVKNLPYYCGTMFRGYLKDNGATCFSGGRYDKLYEQFDEQISAVGLAFDVDVLSDKLPFGKEQEKICLVASEESHAYAEELRKKYTGRIVDIRYALHDSDRADYDQIVDVTKLNKEDKVVDK</sequence>
<dbReference type="InterPro" id="IPR041715">
    <property type="entry name" value="HisRS-like_core"/>
</dbReference>
<evidence type="ECO:0000259" key="11">
    <source>
        <dbReference type="Pfam" id="PF13393"/>
    </source>
</evidence>
<keyword evidence="13" id="KW-1185">Reference proteome</keyword>
<dbReference type="RefSeq" id="WP_093210496.1">
    <property type="nucleotide sequence ID" value="NZ_FNFL01000001.1"/>
</dbReference>
<dbReference type="EMBL" id="FNFL01000001">
    <property type="protein sequence ID" value="SDJ69815.1"/>
    <property type="molecule type" value="Genomic_DNA"/>
</dbReference>
<dbReference type="InterPro" id="IPR045864">
    <property type="entry name" value="aa-tRNA-synth_II/BPL/LPL"/>
</dbReference>
<keyword evidence="6 9" id="KW-0028">Amino-acid biosynthesis</keyword>
<comment type="subunit">
    <text evidence="9">Heteromultimer composed of HisG and HisZ subunits.</text>
</comment>
<proteinExistence type="inferred from homology"/>
<evidence type="ECO:0000313" key="13">
    <source>
        <dbReference type="Proteomes" id="UP000198694"/>
    </source>
</evidence>
<keyword evidence="5 9" id="KW-0963">Cytoplasm</keyword>
<dbReference type="GO" id="GO:0004821">
    <property type="term" value="F:histidine-tRNA ligase activity"/>
    <property type="evidence" value="ECO:0007669"/>
    <property type="project" value="TreeGrafter"/>
</dbReference>
<keyword evidence="12" id="KW-0328">Glycosyltransferase</keyword>
<evidence type="ECO:0000256" key="8">
    <source>
        <dbReference type="ARBA" id="ARBA00025246"/>
    </source>
</evidence>
<dbReference type="GO" id="GO:0006427">
    <property type="term" value="P:histidyl-tRNA aminoacylation"/>
    <property type="evidence" value="ECO:0007669"/>
    <property type="project" value="TreeGrafter"/>
</dbReference>
<dbReference type="Proteomes" id="UP000198694">
    <property type="component" value="Unassembled WGS sequence"/>
</dbReference>
<feature type="binding site" evidence="10">
    <location>
        <begin position="76"/>
        <end position="78"/>
    </location>
    <ligand>
        <name>L-histidine</name>
        <dbReference type="ChEBI" id="CHEBI:57595"/>
    </ligand>
</feature>
<dbReference type="PANTHER" id="PTHR43707:SF6">
    <property type="entry name" value="ATP PHOSPHORIBOSYLTRANSFERASE REGULATORY SUBUNIT"/>
    <property type="match status" value="1"/>
</dbReference>
<dbReference type="GO" id="GO:0016757">
    <property type="term" value="F:glycosyltransferase activity"/>
    <property type="evidence" value="ECO:0007669"/>
    <property type="project" value="UniProtKB-KW"/>
</dbReference>
<dbReference type="PIRSF" id="PIRSF001549">
    <property type="entry name" value="His-tRNA_synth"/>
    <property type="match status" value="1"/>
</dbReference>
<keyword evidence="12" id="KW-0808">Transferase</keyword>
<comment type="function">
    <text evidence="8 9">Required for the first step of histidine biosynthesis. May allow the feedback regulation of ATP phosphoribosyltransferase activity by histidine.</text>
</comment>
<dbReference type="InterPro" id="IPR004516">
    <property type="entry name" value="HisRS/HisZ"/>
</dbReference>
<comment type="similarity">
    <text evidence="3 9">Belongs to the class-II aminoacyl-tRNA synthetase family. HisZ subfamily.</text>
</comment>
<dbReference type="UniPathway" id="UPA00031">
    <property type="reaction ID" value="UER00006"/>
</dbReference>
<dbReference type="GO" id="GO:0005737">
    <property type="term" value="C:cytoplasm"/>
    <property type="evidence" value="ECO:0007669"/>
    <property type="project" value="UniProtKB-SubCell"/>
</dbReference>
<dbReference type="GO" id="GO:0140096">
    <property type="term" value="F:catalytic activity, acting on a protein"/>
    <property type="evidence" value="ECO:0007669"/>
    <property type="project" value="UniProtKB-ARBA"/>
</dbReference>
<evidence type="ECO:0000256" key="6">
    <source>
        <dbReference type="ARBA" id="ARBA00022605"/>
    </source>
</evidence>
<dbReference type="Gene3D" id="3.30.930.10">
    <property type="entry name" value="Bira Bifunctional Protein, Domain 2"/>
    <property type="match status" value="1"/>
</dbReference>
<feature type="binding site" evidence="10">
    <location>
        <begin position="261"/>
        <end position="262"/>
    </location>
    <ligand>
        <name>L-histidine</name>
        <dbReference type="ChEBI" id="CHEBI:57595"/>
    </ligand>
</feature>
<protein>
    <recommendedName>
        <fullName evidence="4 9">ATP phosphoribosyltransferase regulatory subunit</fullName>
    </recommendedName>
</protein>
<accession>A0A1G8VWF4</accession>
<dbReference type="InterPro" id="IPR004517">
    <property type="entry name" value="HisZ"/>
</dbReference>
<feature type="binding site" evidence="10">
    <location>
        <position position="117"/>
    </location>
    <ligand>
        <name>L-histidine</name>
        <dbReference type="ChEBI" id="CHEBI:57595"/>
    </ligand>
</feature>
<evidence type="ECO:0000256" key="5">
    <source>
        <dbReference type="ARBA" id="ARBA00022490"/>
    </source>
</evidence>